<feature type="compositionally biased region" description="Acidic residues" evidence="1">
    <location>
        <begin position="148"/>
        <end position="159"/>
    </location>
</feature>
<evidence type="ECO:0000313" key="3">
    <source>
        <dbReference type="Proteomes" id="UP001558652"/>
    </source>
</evidence>
<reference evidence="2 3" key="1">
    <citation type="submission" date="2024-07" db="EMBL/GenBank/DDBJ databases">
        <title>Chromosome-level genome assembly of the water stick insect Ranatra chinensis (Heteroptera: Nepidae).</title>
        <authorList>
            <person name="Liu X."/>
        </authorList>
    </citation>
    <scope>NUCLEOTIDE SEQUENCE [LARGE SCALE GENOMIC DNA]</scope>
    <source>
        <strain evidence="2">Cailab_2021Rc</strain>
        <tissue evidence="2">Muscle</tissue>
    </source>
</reference>
<feature type="region of interest" description="Disordered" evidence="1">
    <location>
        <begin position="87"/>
        <end position="159"/>
    </location>
</feature>
<accession>A0ABD0Y7T3</accession>
<sequence>MNYDPDQEMVLNQNPAFELNELRARHDRPREDVWDVKALACEELSDDSAVPSSCSSDPTKPSSAEKRGRQITVKELLSAIISEGEYTVSDDEVVSDKPGPSQRPKKLRFTSFKKNIRKGKSSTDNLEERNLKDKRGTSKKVKSHEGDTEFMDLDSDSSDIDVQSSRTVNIFKRNALKGKQLKSHSATESFEEEIDSPDGPGPFKRRKVMVKALRKMDTVIGQRTDKNDSNNMGEADSTDKAKTKQKEQSNTSANLMSAYDDDSDVSFEEV</sequence>
<feature type="compositionally biased region" description="Basic and acidic residues" evidence="1">
    <location>
        <begin position="237"/>
        <end position="247"/>
    </location>
</feature>
<comment type="caution">
    <text evidence="2">The sequence shown here is derived from an EMBL/GenBank/DDBJ whole genome shotgun (WGS) entry which is preliminary data.</text>
</comment>
<feature type="compositionally biased region" description="Low complexity" evidence="1">
    <location>
        <begin position="47"/>
        <end position="62"/>
    </location>
</feature>
<feature type="region of interest" description="Disordered" evidence="1">
    <location>
        <begin position="45"/>
        <end position="70"/>
    </location>
</feature>
<gene>
    <name evidence="2" type="ORF">AAG570_007801</name>
</gene>
<feature type="region of interest" description="Disordered" evidence="1">
    <location>
        <begin position="175"/>
        <end position="205"/>
    </location>
</feature>
<evidence type="ECO:0000313" key="2">
    <source>
        <dbReference type="EMBL" id="KAL1114978.1"/>
    </source>
</evidence>
<organism evidence="2 3">
    <name type="scientific">Ranatra chinensis</name>
    <dbReference type="NCBI Taxonomy" id="642074"/>
    <lineage>
        <taxon>Eukaryota</taxon>
        <taxon>Metazoa</taxon>
        <taxon>Ecdysozoa</taxon>
        <taxon>Arthropoda</taxon>
        <taxon>Hexapoda</taxon>
        <taxon>Insecta</taxon>
        <taxon>Pterygota</taxon>
        <taxon>Neoptera</taxon>
        <taxon>Paraneoptera</taxon>
        <taxon>Hemiptera</taxon>
        <taxon>Heteroptera</taxon>
        <taxon>Panheteroptera</taxon>
        <taxon>Nepomorpha</taxon>
        <taxon>Nepidae</taxon>
        <taxon>Ranatrinae</taxon>
        <taxon>Ranatra</taxon>
    </lineage>
</organism>
<feature type="compositionally biased region" description="Acidic residues" evidence="1">
    <location>
        <begin position="259"/>
        <end position="270"/>
    </location>
</feature>
<dbReference type="Proteomes" id="UP001558652">
    <property type="component" value="Unassembled WGS sequence"/>
</dbReference>
<name>A0ABD0Y7T3_9HEMI</name>
<dbReference type="EMBL" id="JBFDAA010000021">
    <property type="protein sequence ID" value="KAL1114978.1"/>
    <property type="molecule type" value="Genomic_DNA"/>
</dbReference>
<feature type="region of interest" description="Disordered" evidence="1">
    <location>
        <begin position="217"/>
        <end position="270"/>
    </location>
</feature>
<proteinExistence type="predicted"/>
<protein>
    <submittedName>
        <fullName evidence="2">Uncharacterized protein</fullName>
    </submittedName>
</protein>
<keyword evidence="3" id="KW-1185">Reference proteome</keyword>
<feature type="compositionally biased region" description="Basic and acidic residues" evidence="1">
    <location>
        <begin position="126"/>
        <end position="136"/>
    </location>
</feature>
<dbReference type="AlphaFoldDB" id="A0ABD0Y7T3"/>
<evidence type="ECO:0000256" key="1">
    <source>
        <dbReference type="SAM" id="MobiDB-lite"/>
    </source>
</evidence>